<keyword evidence="2" id="KW-1185">Reference proteome</keyword>
<sequence length="216" mass="24869">MAKRRGSQLEVRVRKTYPRKVLGPCPAFWNSPDALRISFFTHNRKQYLDSSSTLLRAEEETTGANGMCFDNRVFFKRCYQQVIDSIAISELLDSLQVKRYLHDRITRQIMSMGQPKYRGGKKVKRKVINGGHGRICAKASLKLVLLDEADAMTKDAQFALRRVIEKYTKSTSQDVHDSVLLLLMQFMSQTDLNMSLLQKGMESDYLLPKTLRNKEI</sequence>
<evidence type="ECO:0000313" key="1">
    <source>
        <dbReference type="EMBL" id="KAK1385286.1"/>
    </source>
</evidence>
<dbReference type="Gene3D" id="3.40.50.300">
    <property type="entry name" value="P-loop containing nucleotide triphosphate hydrolases"/>
    <property type="match status" value="1"/>
</dbReference>
<dbReference type="AlphaFoldDB" id="A0AAD8IHY6"/>
<evidence type="ECO:0000313" key="2">
    <source>
        <dbReference type="Proteomes" id="UP001237642"/>
    </source>
</evidence>
<dbReference type="Proteomes" id="UP001237642">
    <property type="component" value="Unassembled WGS sequence"/>
</dbReference>
<dbReference type="InterPro" id="IPR027417">
    <property type="entry name" value="P-loop_NTPase"/>
</dbReference>
<organism evidence="1 2">
    <name type="scientific">Heracleum sosnowskyi</name>
    <dbReference type="NCBI Taxonomy" id="360622"/>
    <lineage>
        <taxon>Eukaryota</taxon>
        <taxon>Viridiplantae</taxon>
        <taxon>Streptophyta</taxon>
        <taxon>Embryophyta</taxon>
        <taxon>Tracheophyta</taxon>
        <taxon>Spermatophyta</taxon>
        <taxon>Magnoliopsida</taxon>
        <taxon>eudicotyledons</taxon>
        <taxon>Gunneridae</taxon>
        <taxon>Pentapetalae</taxon>
        <taxon>asterids</taxon>
        <taxon>campanulids</taxon>
        <taxon>Apiales</taxon>
        <taxon>Apiaceae</taxon>
        <taxon>Apioideae</taxon>
        <taxon>apioid superclade</taxon>
        <taxon>Tordylieae</taxon>
        <taxon>Tordyliinae</taxon>
        <taxon>Heracleum</taxon>
    </lineage>
</organism>
<comment type="caution">
    <text evidence="1">The sequence shown here is derived from an EMBL/GenBank/DDBJ whole genome shotgun (WGS) entry which is preliminary data.</text>
</comment>
<accession>A0AAD8IHY6</accession>
<reference evidence="1" key="1">
    <citation type="submission" date="2023-02" db="EMBL/GenBank/DDBJ databases">
        <title>Genome of toxic invasive species Heracleum sosnowskyi carries increased number of genes despite the absence of recent whole-genome duplications.</title>
        <authorList>
            <person name="Schelkunov M."/>
            <person name="Shtratnikova V."/>
            <person name="Makarenko M."/>
            <person name="Klepikova A."/>
            <person name="Omelchenko D."/>
            <person name="Novikova G."/>
            <person name="Obukhova E."/>
            <person name="Bogdanov V."/>
            <person name="Penin A."/>
            <person name="Logacheva M."/>
        </authorList>
    </citation>
    <scope>NUCLEOTIDE SEQUENCE</scope>
    <source>
        <strain evidence="1">Hsosn_3</strain>
        <tissue evidence="1">Leaf</tissue>
    </source>
</reference>
<protein>
    <submittedName>
        <fullName evidence="1">Uncharacterized protein</fullName>
    </submittedName>
</protein>
<reference evidence="1" key="2">
    <citation type="submission" date="2023-05" db="EMBL/GenBank/DDBJ databases">
        <authorList>
            <person name="Schelkunov M.I."/>
        </authorList>
    </citation>
    <scope>NUCLEOTIDE SEQUENCE</scope>
    <source>
        <strain evidence="1">Hsosn_3</strain>
        <tissue evidence="1">Leaf</tissue>
    </source>
</reference>
<gene>
    <name evidence="1" type="ORF">POM88_023021</name>
</gene>
<name>A0AAD8IHY6_9APIA</name>
<dbReference type="EMBL" id="JAUIZM010000005">
    <property type="protein sequence ID" value="KAK1385286.1"/>
    <property type="molecule type" value="Genomic_DNA"/>
</dbReference>
<proteinExistence type="predicted"/>
<dbReference type="SUPFAM" id="SSF52540">
    <property type="entry name" value="P-loop containing nucleoside triphosphate hydrolases"/>
    <property type="match status" value="1"/>
</dbReference>